<dbReference type="InterPro" id="IPR003718">
    <property type="entry name" value="OsmC/Ohr_fam"/>
</dbReference>
<feature type="transmembrane region" description="Helical" evidence="1">
    <location>
        <begin position="27"/>
        <end position="46"/>
    </location>
</feature>
<dbReference type="InterPro" id="IPR015946">
    <property type="entry name" value="KH_dom-like_a/b"/>
</dbReference>
<name>A0A841ZJM6_9LIST</name>
<evidence type="ECO:0000313" key="2">
    <source>
        <dbReference type="EMBL" id="MBC1520273.1"/>
    </source>
</evidence>
<dbReference type="PANTHER" id="PTHR34352:SF1">
    <property type="entry name" value="PROTEIN YHFA"/>
    <property type="match status" value="1"/>
</dbReference>
<dbReference type="Pfam" id="PF02566">
    <property type="entry name" value="OsmC"/>
    <property type="match status" value="1"/>
</dbReference>
<keyword evidence="1" id="KW-0812">Transmembrane</keyword>
<evidence type="ECO:0000256" key="1">
    <source>
        <dbReference type="SAM" id="Phobius"/>
    </source>
</evidence>
<dbReference type="SUPFAM" id="SSF82784">
    <property type="entry name" value="OsmC-like"/>
    <property type="match status" value="1"/>
</dbReference>
<dbReference type="InterPro" id="IPR036102">
    <property type="entry name" value="OsmC/Ohrsf"/>
</dbReference>
<keyword evidence="1" id="KW-0472">Membrane</keyword>
<reference evidence="2 3" key="1">
    <citation type="submission" date="2020-03" db="EMBL/GenBank/DDBJ databases">
        <title>Soil Listeria distribution.</title>
        <authorList>
            <person name="Liao J."/>
            <person name="Wiedmann M."/>
        </authorList>
    </citation>
    <scope>NUCLEOTIDE SEQUENCE [LARGE SCALE GENOMIC DNA]</scope>
    <source>
        <strain evidence="2 3">FSL L7-1507</strain>
    </source>
</reference>
<proteinExistence type="predicted"/>
<evidence type="ECO:0000313" key="3">
    <source>
        <dbReference type="Proteomes" id="UP000559885"/>
    </source>
</evidence>
<gene>
    <name evidence="2" type="ORF">HB912_01265</name>
</gene>
<protein>
    <submittedName>
        <fullName evidence="2">OsmC family protein</fullName>
    </submittedName>
</protein>
<dbReference type="AlphaFoldDB" id="A0A841ZJM6"/>
<dbReference type="RefSeq" id="WP_185371861.1">
    <property type="nucleotide sequence ID" value="NZ_JAARRM010000001.1"/>
</dbReference>
<dbReference type="Proteomes" id="UP000559885">
    <property type="component" value="Unassembled WGS sequence"/>
</dbReference>
<accession>A0A841ZJM6</accession>
<sequence length="128" mass="14548">MHLEKQEDTIELFHEAGNWKLKKESGFSPIQMTVAAAAACSGYVYAKILKKKRIPYENMEIEVDYTQNLDVPVHVIQSIHIRFQLAVAKEHREQAEKGLKLVKKGCPVVQSLNPEVQITEQVKFVSGE</sequence>
<keyword evidence="1" id="KW-1133">Transmembrane helix</keyword>
<organism evidence="2 3">
    <name type="scientific">Listeria aquatica</name>
    <dbReference type="NCBI Taxonomy" id="1494960"/>
    <lineage>
        <taxon>Bacteria</taxon>
        <taxon>Bacillati</taxon>
        <taxon>Bacillota</taxon>
        <taxon>Bacilli</taxon>
        <taxon>Bacillales</taxon>
        <taxon>Listeriaceae</taxon>
        <taxon>Listeria</taxon>
    </lineage>
</organism>
<dbReference type="Gene3D" id="3.30.300.20">
    <property type="match status" value="1"/>
</dbReference>
<dbReference type="PANTHER" id="PTHR34352">
    <property type="entry name" value="PROTEIN YHFA"/>
    <property type="match status" value="1"/>
</dbReference>
<dbReference type="EMBL" id="JAARRM010000001">
    <property type="protein sequence ID" value="MBC1520273.1"/>
    <property type="molecule type" value="Genomic_DNA"/>
</dbReference>
<comment type="caution">
    <text evidence="2">The sequence shown here is derived from an EMBL/GenBank/DDBJ whole genome shotgun (WGS) entry which is preliminary data.</text>
</comment>